<gene>
    <name evidence="1" type="ORF">A2Z21_10050</name>
</gene>
<dbReference type="EMBL" id="MFGX01000132">
    <property type="protein sequence ID" value="OGF52653.1"/>
    <property type="molecule type" value="Genomic_DNA"/>
</dbReference>
<dbReference type="Proteomes" id="UP000179157">
    <property type="component" value="Unassembled WGS sequence"/>
</dbReference>
<protein>
    <submittedName>
        <fullName evidence="1">Uncharacterized protein</fullName>
    </submittedName>
</protein>
<evidence type="ECO:0000313" key="2">
    <source>
        <dbReference type="Proteomes" id="UP000179157"/>
    </source>
</evidence>
<evidence type="ECO:0000313" key="1">
    <source>
        <dbReference type="EMBL" id="OGF52653.1"/>
    </source>
</evidence>
<proteinExistence type="predicted"/>
<organism evidence="1 2">
    <name type="scientific">Fraserbacteria sp. (strain RBG_16_55_9)</name>
    <dbReference type="NCBI Taxonomy" id="1817864"/>
    <lineage>
        <taxon>Bacteria</taxon>
        <taxon>Candidatus Fraseribacteriota</taxon>
    </lineage>
</organism>
<dbReference type="AlphaFoldDB" id="A0A1F5UNC1"/>
<accession>A0A1F5UNC1</accession>
<comment type="caution">
    <text evidence="1">The sequence shown here is derived from an EMBL/GenBank/DDBJ whole genome shotgun (WGS) entry which is preliminary data.</text>
</comment>
<reference evidence="1 2" key="1">
    <citation type="journal article" date="2016" name="Nat. Commun.">
        <title>Thousands of microbial genomes shed light on interconnected biogeochemical processes in an aquifer system.</title>
        <authorList>
            <person name="Anantharaman K."/>
            <person name="Brown C.T."/>
            <person name="Hug L.A."/>
            <person name="Sharon I."/>
            <person name="Castelle C.J."/>
            <person name="Probst A.J."/>
            <person name="Thomas B.C."/>
            <person name="Singh A."/>
            <person name="Wilkins M.J."/>
            <person name="Karaoz U."/>
            <person name="Brodie E.L."/>
            <person name="Williams K.H."/>
            <person name="Hubbard S.S."/>
            <person name="Banfield J.F."/>
        </authorList>
    </citation>
    <scope>NUCLEOTIDE SEQUENCE [LARGE SCALE GENOMIC DNA]</scope>
    <source>
        <strain evidence="2">RBG_16_55_9</strain>
    </source>
</reference>
<name>A0A1F5UNC1_FRAXR</name>
<sequence length="61" mass="6835">MVILSTSPGSLGVSERAVRFSHDCSQRREETLHSDSYSLIVESWEHDLQCKAALDYLDPPA</sequence>